<organism evidence="2 3">
    <name type="scientific">Mesorhizobium plurifarium</name>
    <dbReference type="NCBI Taxonomy" id="69974"/>
    <lineage>
        <taxon>Bacteria</taxon>
        <taxon>Pseudomonadati</taxon>
        <taxon>Pseudomonadota</taxon>
        <taxon>Alphaproteobacteria</taxon>
        <taxon>Hyphomicrobiales</taxon>
        <taxon>Phyllobacteriaceae</taxon>
        <taxon>Mesorhizobium</taxon>
    </lineage>
</organism>
<feature type="region of interest" description="Disordered" evidence="1">
    <location>
        <begin position="1"/>
        <end position="26"/>
    </location>
</feature>
<proteinExistence type="predicted"/>
<dbReference type="EMBL" id="CCNE01000011">
    <property type="protein sequence ID" value="CDX54386.1"/>
    <property type="molecule type" value="Genomic_DNA"/>
</dbReference>
<evidence type="ECO:0000313" key="3">
    <source>
        <dbReference type="Proteomes" id="UP000046122"/>
    </source>
</evidence>
<feature type="compositionally biased region" description="Basic and acidic residues" evidence="1">
    <location>
        <begin position="52"/>
        <end position="62"/>
    </location>
</feature>
<sequence>MADQCQGRRENWLSPDIPKQHPTKAHLKKCPVLEKEPGNVQAGRRGTGRECGSLHEACRAEP</sequence>
<gene>
    <name evidence="2" type="ORF">MPL3365_190213</name>
</gene>
<feature type="region of interest" description="Disordered" evidence="1">
    <location>
        <begin position="38"/>
        <end position="62"/>
    </location>
</feature>
<protein>
    <submittedName>
        <fullName evidence="2">Uncharacterized protein</fullName>
    </submittedName>
</protein>
<accession>A0A090G850</accession>
<feature type="compositionally biased region" description="Basic and acidic residues" evidence="1">
    <location>
        <begin position="1"/>
        <end position="11"/>
    </location>
</feature>
<dbReference type="AlphaFoldDB" id="A0A090G850"/>
<reference evidence="2 3" key="1">
    <citation type="submission" date="2014-08" db="EMBL/GenBank/DDBJ databases">
        <authorList>
            <person name="Moulin Lionel"/>
        </authorList>
    </citation>
    <scope>NUCLEOTIDE SEQUENCE [LARGE SCALE GENOMIC DNA]</scope>
</reference>
<name>A0A090G850_MESPL</name>
<evidence type="ECO:0000313" key="2">
    <source>
        <dbReference type="EMBL" id="CDX54386.1"/>
    </source>
</evidence>
<evidence type="ECO:0000256" key="1">
    <source>
        <dbReference type="SAM" id="MobiDB-lite"/>
    </source>
</evidence>
<dbReference type="Proteomes" id="UP000046122">
    <property type="component" value="Unassembled WGS sequence"/>
</dbReference>